<dbReference type="Proteomes" id="UP000001817">
    <property type="component" value="Chromosome 3"/>
</dbReference>
<accession>Q13FV3</accession>
<dbReference type="eggNOG" id="COG2200">
    <property type="taxonomic scope" value="Bacteria"/>
</dbReference>
<proteinExistence type="predicted"/>
<name>Q13FV3_PARXL</name>
<dbReference type="InterPro" id="IPR050706">
    <property type="entry name" value="Cyclic-di-GMP_PDE-like"/>
</dbReference>
<dbReference type="PATRIC" id="fig|266265.5.peg.8921"/>
<dbReference type="PANTHER" id="PTHR33121">
    <property type="entry name" value="CYCLIC DI-GMP PHOSPHODIESTERASE PDEF"/>
    <property type="match status" value="1"/>
</dbReference>
<gene>
    <name evidence="2" type="ORF">Bxe_C1172</name>
</gene>
<keyword evidence="3" id="KW-1185">Reference proteome</keyword>
<dbReference type="Gene3D" id="3.20.20.450">
    <property type="entry name" value="EAL domain"/>
    <property type="match status" value="1"/>
</dbReference>
<evidence type="ECO:0000313" key="2">
    <source>
        <dbReference type="EMBL" id="ABE37036.1"/>
    </source>
</evidence>
<dbReference type="Pfam" id="PF00563">
    <property type="entry name" value="EAL"/>
    <property type="match status" value="1"/>
</dbReference>
<dbReference type="SUPFAM" id="SSF141868">
    <property type="entry name" value="EAL domain-like"/>
    <property type="match status" value="1"/>
</dbReference>
<dbReference type="PROSITE" id="PS50883">
    <property type="entry name" value="EAL"/>
    <property type="match status" value="1"/>
</dbReference>
<dbReference type="CDD" id="cd01948">
    <property type="entry name" value="EAL"/>
    <property type="match status" value="1"/>
</dbReference>
<evidence type="ECO:0000313" key="3">
    <source>
        <dbReference type="Proteomes" id="UP000001817"/>
    </source>
</evidence>
<dbReference type="AlphaFoldDB" id="Q13FV3"/>
<dbReference type="PANTHER" id="PTHR33121:SF23">
    <property type="entry name" value="CYCLIC DI-GMP PHOSPHODIESTERASE PDEB"/>
    <property type="match status" value="1"/>
</dbReference>
<dbReference type="KEGG" id="bxe:Bxe_C1172"/>
<protein>
    <submittedName>
        <fullName evidence="2">Diguanylate phosphodiesterase</fullName>
    </submittedName>
</protein>
<evidence type="ECO:0000259" key="1">
    <source>
        <dbReference type="PROSITE" id="PS50883"/>
    </source>
</evidence>
<feature type="domain" description="EAL" evidence="1">
    <location>
        <begin position="27"/>
        <end position="274"/>
    </location>
</feature>
<dbReference type="InterPro" id="IPR035919">
    <property type="entry name" value="EAL_sf"/>
</dbReference>
<dbReference type="EMBL" id="CP000272">
    <property type="protein sequence ID" value="ABE37036.1"/>
    <property type="molecule type" value="Genomic_DNA"/>
</dbReference>
<dbReference type="KEGG" id="bxb:DR64_8633"/>
<organism evidence="2 3">
    <name type="scientific">Paraburkholderia xenovorans (strain LB400)</name>
    <dbReference type="NCBI Taxonomy" id="266265"/>
    <lineage>
        <taxon>Bacteria</taxon>
        <taxon>Pseudomonadati</taxon>
        <taxon>Pseudomonadota</taxon>
        <taxon>Betaproteobacteria</taxon>
        <taxon>Burkholderiales</taxon>
        <taxon>Burkholderiaceae</taxon>
        <taxon>Paraburkholderia</taxon>
    </lineage>
</organism>
<reference evidence="2 3" key="1">
    <citation type="journal article" date="2006" name="Proc. Natl. Acad. Sci. U.S.A.">
        <title>Burkholderia xenovorans LB400 harbors a multi-replicon, 9.73-Mbp genome shaped for versatility.</title>
        <authorList>
            <person name="Chain P.S."/>
            <person name="Denef V.J."/>
            <person name="Konstantinidis K.T."/>
            <person name="Vergez L.M."/>
            <person name="Agullo L."/>
            <person name="Reyes V.L."/>
            <person name="Hauser L."/>
            <person name="Cordova M."/>
            <person name="Gomez L."/>
            <person name="Gonzalez M."/>
            <person name="Land M."/>
            <person name="Lao V."/>
            <person name="Larimer F."/>
            <person name="LiPuma J.J."/>
            <person name="Mahenthiralingam E."/>
            <person name="Malfatti S.A."/>
            <person name="Marx C.J."/>
            <person name="Parnell J.J."/>
            <person name="Ramette A."/>
            <person name="Richardson P."/>
            <person name="Seeger M."/>
            <person name="Smith D."/>
            <person name="Spilker T."/>
            <person name="Sul W.J."/>
            <person name="Tsoi T.V."/>
            <person name="Ulrich L.E."/>
            <person name="Zhulin I.B."/>
            <person name="Tiedje J.M."/>
        </authorList>
    </citation>
    <scope>NUCLEOTIDE SEQUENCE [LARGE SCALE GENOMIC DNA]</scope>
    <source>
        <strain evidence="2 3">LB400</strain>
    </source>
</reference>
<dbReference type="InterPro" id="IPR001633">
    <property type="entry name" value="EAL_dom"/>
</dbReference>
<dbReference type="SMART" id="SM00052">
    <property type="entry name" value="EAL"/>
    <property type="match status" value="1"/>
</dbReference>
<sequence length="283" mass="31586">MRAIESVNRDDPSVEARSDAMTLRSPEWRIAQAVFASIAEDRLFFQHEVIAAIDAPADILYREALARMTVDNEVMLPGRFIPALEQLGLMRPFDCYVLRRTLDEIRRMPAAYLGCNVSAQSVRDDYWWTSLFRELAAEPRVAARLVVEITESVPVSPVEGRAFVQRLRGLGVRIAIDDFGAGFSADAARMCEPDILKIDRSFLRRVRQGTLCTAEFNRLVRMAQGTAPLVVVEGVETPGDLRVARDAGVQWVQGYYLNAPQRVGSDPPIREFGFLSAPGTPSE</sequence>
<dbReference type="GO" id="GO:0071111">
    <property type="term" value="F:cyclic-guanylate-specific phosphodiesterase activity"/>
    <property type="evidence" value="ECO:0007669"/>
    <property type="project" value="InterPro"/>
</dbReference>
<dbReference type="STRING" id="266265.Bxe_C1172"/>